<dbReference type="InterPro" id="IPR042095">
    <property type="entry name" value="SUMF_sf"/>
</dbReference>
<dbReference type="Gene3D" id="2.60.40.10">
    <property type="entry name" value="Immunoglobulins"/>
    <property type="match status" value="1"/>
</dbReference>
<evidence type="ECO:0000313" key="2">
    <source>
        <dbReference type="EMBL" id="MEA9357240.1"/>
    </source>
</evidence>
<dbReference type="PROSITE" id="PS50853">
    <property type="entry name" value="FN3"/>
    <property type="match status" value="1"/>
</dbReference>
<protein>
    <submittedName>
        <fullName evidence="2">Fibronectin type III domain-containing protein</fullName>
    </submittedName>
</protein>
<reference evidence="2 3" key="1">
    <citation type="submission" date="2023-11" db="EMBL/GenBank/DDBJ databases">
        <title>A Novel Polar Bacteriovorax (B. antarcticus) Isolated from the Biocrust in Antarctica.</title>
        <authorList>
            <person name="Mun W."/>
            <person name="Choi S.Y."/>
            <person name="Mitchell R.J."/>
        </authorList>
    </citation>
    <scope>NUCLEOTIDE SEQUENCE [LARGE SCALE GENOMIC DNA]</scope>
    <source>
        <strain evidence="2 3">PP10</strain>
    </source>
</reference>
<dbReference type="PROSITE" id="PS51257">
    <property type="entry name" value="PROKAR_LIPOPROTEIN"/>
    <property type="match status" value="1"/>
</dbReference>
<evidence type="ECO:0000313" key="3">
    <source>
        <dbReference type="Proteomes" id="UP001302274"/>
    </source>
</evidence>
<dbReference type="SUPFAM" id="SSF56436">
    <property type="entry name" value="C-type lectin-like"/>
    <property type="match status" value="1"/>
</dbReference>
<gene>
    <name evidence="2" type="ORF">SHI21_13530</name>
</gene>
<dbReference type="InterPro" id="IPR003961">
    <property type="entry name" value="FN3_dom"/>
</dbReference>
<name>A0ABU5W089_9BACT</name>
<accession>A0ABU5W089</accession>
<feature type="domain" description="Fibronectin type-III" evidence="1">
    <location>
        <begin position="44"/>
        <end position="133"/>
    </location>
</feature>
<dbReference type="SUPFAM" id="SSF49265">
    <property type="entry name" value="Fibronectin type III"/>
    <property type="match status" value="1"/>
</dbReference>
<comment type="caution">
    <text evidence="2">The sequence shown here is derived from an EMBL/GenBank/DDBJ whole genome shotgun (WGS) entry which is preliminary data.</text>
</comment>
<dbReference type="Proteomes" id="UP001302274">
    <property type="component" value="Unassembled WGS sequence"/>
</dbReference>
<dbReference type="SMART" id="SM00060">
    <property type="entry name" value="FN3"/>
    <property type="match status" value="1"/>
</dbReference>
<dbReference type="Gene3D" id="3.90.1580.10">
    <property type="entry name" value="paralog of FGE (formylglycine-generating enzyme)"/>
    <property type="match status" value="1"/>
</dbReference>
<organism evidence="2 3">
    <name type="scientific">Bacteriovorax antarcticus</name>
    <dbReference type="NCBI Taxonomy" id="3088717"/>
    <lineage>
        <taxon>Bacteria</taxon>
        <taxon>Pseudomonadati</taxon>
        <taxon>Bdellovibrionota</taxon>
        <taxon>Bacteriovoracia</taxon>
        <taxon>Bacteriovoracales</taxon>
        <taxon>Bacteriovoracaceae</taxon>
        <taxon>Bacteriovorax</taxon>
    </lineage>
</organism>
<dbReference type="EMBL" id="JAYGJQ010000002">
    <property type="protein sequence ID" value="MEA9357240.1"/>
    <property type="molecule type" value="Genomic_DNA"/>
</dbReference>
<dbReference type="Pfam" id="PF00041">
    <property type="entry name" value="fn3"/>
    <property type="match status" value="1"/>
</dbReference>
<evidence type="ECO:0000259" key="1">
    <source>
        <dbReference type="PROSITE" id="PS50853"/>
    </source>
</evidence>
<sequence>MLSYFRSSLFTFCLIIGLSGCNEIKVNPKALQREIGTVGSSDIVFAGLTSIDQVTDTTMRLNWTNNADASAYQIYRMVAGTPSYITTIPAPASTLTLTGFTPNTSYTFRVRALDSTGATDVNTTTQTITTNLAPNVPSGIALQTPSASPSLVSTPTIRVSGVKSGDVVKLFTNSLCTAQVASGTAAGTTIDLTTSTLAVAAYTFYANSTNTYTHTSACSSATVAYVISSCPANFLGVPFNTNVGTTTDFCVAKYEMRCVGASCPTSTPGVNAVATSQSSGTPWTNINHPDSITACSNLNAINGVSNKFYLISNPEWMTIARNIESVDSNWSGGTAGSGVLPIGWTALNSGPAPSTDASCLYNTGSDTCAATGAFKYRRTHTLSNGEVIWDLAGSVWEWIDWIVTPANKAYVAARPINTAQGFEEFRDLDVNVGATDEMKPSTWQPTFLNLTGADGIGRYDPGINSTGGYAVRGGAFWYGDSSGIYTLDVNSEPNASYGILGFRCVYRL</sequence>
<dbReference type="InterPro" id="IPR013783">
    <property type="entry name" value="Ig-like_fold"/>
</dbReference>
<dbReference type="CDD" id="cd00063">
    <property type="entry name" value="FN3"/>
    <property type="match status" value="1"/>
</dbReference>
<dbReference type="InterPro" id="IPR016187">
    <property type="entry name" value="CTDL_fold"/>
</dbReference>
<dbReference type="InterPro" id="IPR036116">
    <property type="entry name" value="FN3_sf"/>
</dbReference>
<proteinExistence type="predicted"/>
<keyword evidence="3" id="KW-1185">Reference proteome</keyword>
<dbReference type="RefSeq" id="WP_323577167.1">
    <property type="nucleotide sequence ID" value="NZ_JAYGJQ010000002.1"/>
</dbReference>